<feature type="compositionally biased region" description="Basic and acidic residues" evidence="1">
    <location>
        <begin position="120"/>
        <end position="129"/>
    </location>
</feature>
<protein>
    <submittedName>
        <fullName evidence="2">Uncharacterized protein</fullName>
    </submittedName>
</protein>
<evidence type="ECO:0000313" key="2">
    <source>
        <dbReference type="EMBL" id="KIC95025.1"/>
    </source>
</evidence>
<dbReference type="RefSeq" id="WP_039139153.1">
    <property type="nucleotide sequence ID" value="NZ_JSVC01000009.1"/>
</dbReference>
<proteinExistence type="predicted"/>
<gene>
    <name evidence="2" type="ORF">OI18_09085</name>
</gene>
<dbReference type="EMBL" id="JSVC01000009">
    <property type="protein sequence ID" value="KIC95025.1"/>
    <property type="molecule type" value="Genomic_DNA"/>
</dbReference>
<evidence type="ECO:0000256" key="1">
    <source>
        <dbReference type="SAM" id="MobiDB-lite"/>
    </source>
</evidence>
<organism evidence="2 3">
    <name type="scientific">Flavihumibacter solisilvae</name>
    <dbReference type="NCBI Taxonomy" id="1349421"/>
    <lineage>
        <taxon>Bacteria</taxon>
        <taxon>Pseudomonadati</taxon>
        <taxon>Bacteroidota</taxon>
        <taxon>Chitinophagia</taxon>
        <taxon>Chitinophagales</taxon>
        <taxon>Chitinophagaceae</taxon>
        <taxon>Flavihumibacter</taxon>
    </lineage>
</organism>
<comment type="caution">
    <text evidence="2">The sequence shown here is derived from an EMBL/GenBank/DDBJ whole genome shotgun (WGS) entry which is preliminary data.</text>
</comment>
<sequence>MARKGFHAAAWIDPQLVEAVFAGGFIIPADLASIYFVNCIAIGRTITTKRAALPGTANGTVHMPDQVAFQHFFSPPPMVKFNSCIQLRLLNSSQFQFTLDSTDALTSDKRLQDARPSPSTDEKSCLVPI</sequence>
<reference evidence="2 3" key="1">
    <citation type="submission" date="2014-11" db="EMBL/GenBank/DDBJ databases">
        <title>Genome sequence of Flavihumibacter solisilvae 3-3.</title>
        <authorList>
            <person name="Zhou G."/>
            <person name="Li M."/>
            <person name="Wang G."/>
        </authorList>
    </citation>
    <scope>NUCLEOTIDE SEQUENCE [LARGE SCALE GENOMIC DNA]</scope>
    <source>
        <strain evidence="2 3">3-3</strain>
    </source>
</reference>
<evidence type="ECO:0000313" key="3">
    <source>
        <dbReference type="Proteomes" id="UP000031408"/>
    </source>
</evidence>
<dbReference type="AlphaFoldDB" id="A0A0C1ILE6"/>
<accession>A0A0C1ILE6</accession>
<feature type="region of interest" description="Disordered" evidence="1">
    <location>
        <begin position="108"/>
        <end position="129"/>
    </location>
</feature>
<dbReference type="Proteomes" id="UP000031408">
    <property type="component" value="Unassembled WGS sequence"/>
</dbReference>
<keyword evidence="3" id="KW-1185">Reference proteome</keyword>
<name>A0A0C1ILE6_9BACT</name>